<feature type="domain" description="EamA" evidence="8">
    <location>
        <begin position="7"/>
        <end position="150"/>
    </location>
</feature>
<keyword evidence="5 7" id="KW-1133">Transmembrane helix</keyword>
<dbReference type="InterPro" id="IPR037185">
    <property type="entry name" value="EmrE-like"/>
</dbReference>
<feature type="transmembrane region" description="Helical" evidence="7">
    <location>
        <begin position="109"/>
        <end position="128"/>
    </location>
</feature>
<feature type="transmembrane region" description="Helical" evidence="7">
    <location>
        <begin position="216"/>
        <end position="239"/>
    </location>
</feature>
<evidence type="ECO:0000259" key="8">
    <source>
        <dbReference type="Pfam" id="PF00892"/>
    </source>
</evidence>
<reference evidence="10" key="1">
    <citation type="submission" date="2018-02" db="EMBL/GenBank/DDBJ databases">
        <authorList>
            <person name="Hornung B."/>
        </authorList>
    </citation>
    <scope>NUCLEOTIDE SEQUENCE [LARGE SCALE GENOMIC DNA]</scope>
</reference>
<evidence type="ECO:0000256" key="5">
    <source>
        <dbReference type="ARBA" id="ARBA00022989"/>
    </source>
</evidence>
<evidence type="ECO:0000256" key="1">
    <source>
        <dbReference type="ARBA" id="ARBA00004651"/>
    </source>
</evidence>
<dbReference type="EMBL" id="OMOH01000002">
    <property type="protein sequence ID" value="SPF67612.1"/>
    <property type="molecule type" value="Genomic_DNA"/>
</dbReference>
<dbReference type="InterPro" id="IPR051258">
    <property type="entry name" value="Diverse_Substrate_Transporter"/>
</dbReference>
<evidence type="ECO:0000256" key="7">
    <source>
        <dbReference type="SAM" id="Phobius"/>
    </source>
</evidence>
<protein>
    <submittedName>
        <fullName evidence="9">EamA domain</fullName>
    </submittedName>
</protein>
<keyword evidence="3" id="KW-1003">Cell membrane</keyword>
<comment type="subcellular location">
    <subcellularLocation>
        <location evidence="1">Cell membrane</location>
        <topology evidence="1">Multi-pass membrane protein</topology>
    </subcellularLocation>
</comment>
<dbReference type="Proteomes" id="UP000265962">
    <property type="component" value="Unassembled WGS sequence"/>
</dbReference>
<dbReference type="SUPFAM" id="SSF103481">
    <property type="entry name" value="Multidrug resistance efflux transporter EmrE"/>
    <property type="match status" value="2"/>
</dbReference>
<evidence type="ECO:0000256" key="3">
    <source>
        <dbReference type="ARBA" id="ARBA00022475"/>
    </source>
</evidence>
<dbReference type="PANTHER" id="PTHR42920">
    <property type="entry name" value="OS03G0707200 PROTEIN-RELATED"/>
    <property type="match status" value="1"/>
</dbReference>
<feature type="transmembrane region" description="Helical" evidence="7">
    <location>
        <begin position="41"/>
        <end position="58"/>
    </location>
</feature>
<keyword evidence="6 7" id="KW-0472">Membrane</keyword>
<feature type="transmembrane region" description="Helical" evidence="7">
    <location>
        <begin position="251"/>
        <end position="272"/>
    </location>
</feature>
<accession>A0A375I311</accession>
<sequence>MNGKRALGNSLLVLTAMLWGTAFVGQRAGMADIEPITFTAARMTLAAVAVGLVALAWGRVAGENSQAPVVEESRRRHGTIIGGVCCGAFLAAASIFQQMGIVHITAGKAGFITAMYILLVPVVSFLIFRRRTTRLVWLAVLIGVAGMYLICMTEGFSPARGDALVGISALLFSGHILCCDHFARIADPIRVSAIQFTTAAALSAVVALMVEDPSWGRIVSAAIPIVYCGLVSGGIGYTLQITAQRFTDPTVAALLLSLEAVFAVVAGAVLLGERMSPRETAGCVVMLVAIVLAQVPSRAREGVGAASAGSSAG</sequence>
<evidence type="ECO:0000256" key="4">
    <source>
        <dbReference type="ARBA" id="ARBA00022692"/>
    </source>
</evidence>
<dbReference type="GO" id="GO:0005886">
    <property type="term" value="C:plasma membrane"/>
    <property type="evidence" value="ECO:0007669"/>
    <property type="project" value="UniProtKB-SubCell"/>
</dbReference>
<dbReference type="PANTHER" id="PTHR42920:SF5">
    <property type="entry name" value="EAMA DOMAIN-CONTAINING PROTEIN"/>
    <property type="match status" value="1"/>
</dbReference>
<organism evidence="9 10">
    <name type="scientific">Propionibacterium ruminifibrarum</name>
    <dbReference type="NCBI Taxonomy" id="1962131"/>
    <lineage>
        <taxon>Bacteria</taxon>
        <taxon>Bacillati</taxon>
        <taxon>Actinomycetota</taxon>
        <taxon>Actinomycetes</taxon>
        <taxon>Propionibacteriales</taxon>
        <taxon>Propionibacteriaceae</taxon>
        <taxon>Propionibacterium</taxon>
    </lineage>
</organism>
<dbReference type="RefSeq" id="WP_182858547.1">
    <property type="nucleotide sequence ID" value="NZ_OMOH01000002.1"/>
</dbReference>
<dbReference type="Pfam" id="PF00892">
    <property type="entry name" value="EamA"/>
    <property type="match status" value="2"/>
</dbReference>
<comment type="similarity">
    <text evidence="2">Belongs to the EamA transporter family.</text>
</comment>
<evidence type="ECO:0000256" key="2">
    <source>
        <dbReference type="ARBA" id="ARBA00007362"/>
    </source>
</evidence>
<keyword evidence="10" id="KW-1185">Reference proteome</keyword>
<dbReference type="InterPro" id="IPR000620">
    <property type="entry name" value="EamA_dom"/>
</dbReference>
<evidence type="ECO:0000313" key="10">
    <source>
        <dbReference type="Proteomes" id="UP000265962"/>
    </source>
</evidence>
<evidence type="ECO:0000313" key="9">
    <source>
        <dbReference type="EMBL" id="SPF67612.1"/>
    </source>
</evidence>
<proteinExistence type="inferred from homology"/>
<feature type="transmembrane region" description="Helical" evidence="7">
    <location>
        <begin position="135"/>
        <end position="157"/>
    </location>
</feature>
<name>A0A375I311_9ACTN</name>
<gene>
    <name evidence="9" type="ORF">PROPJV5_0569</name>
</gene>
<evidence type="ECO:0000256" key="6">
    <source>
        <dbReference type="ARBA" id="ARBA00023136"/>
    </source>
</evidence>
<keyword evidence="4 7" id="KW-0812">Transmembrane</keyword>
<dbReference type="AlphaFoldDB" id="A0A375I311"/>
<feature type="domain" description="EamA" evidence="8">
    <location>
        <begin position="161"/>
        <end position="292"/>
    </location>
</feature>
<feature type="transmembrane region" description="Helical" evidence="7">
    <location>
        <begin position="79"/>
        <end position="97"/>
    </location>
</feature>
<feature type="transmembrane region" description="Helical" evidence="7">
    <location>
        <begin position="191"/>
        <end position="210"/>
    </location>
</feature>
<dbReference type="Gene3D" id="1.10.3730.20">
    <property type="match status" value="1"/>
</dbReference>